<keyword evidence="2" id="KW-0813">Transport</keyword>
<evidence type="ECO:0000313" key="10">
    <source>
        <dbReference type="EMBL" id="CAG9834014.1"/>
    </source>
</evidence>
<feature type="domain" description="Potassium channel" evidence="9">
    <location>
        <begin position="13"/>
        <end position="52"/>
    </location>
</feature>
<keyword evidence="7" id="KW-0407">Ion channel</keyword>
<dbReference type="GO" id="GO:0015271">
    <property type="term" value="F:outward rectifier potassium channel activity"/>
    <property type="evidence" value="ECO:0007669"/>
    <property type="project" value="TreeGrafter"/>
</dbReference>
<keyword evidence="3 8" id="KW-0812">Transmembrane</keyword>
<protein>
    <recommendedName>
        <fullName evidence="9">Potassium channel domain-containing protein</fullName>
    </recommendedName>
</protein>
<dbReference type="GO" id="GO:0030322">
    <property type="term" value="P:stabilization of membrane potential"/>
    <property type="evidence" value="ECO:0007669"/>
    <property type="project" value="TreeGrafter"/>
</dbReference>
<dbReference type="EMBL" id="OU898279">
    <property type="protein sequence ID" value="CAG9834014.1"/>
    <property type="molecule type" value="Genomic_DNA"/>
</dbReference>
<feature type="transmembrane region" description="Helical" evidence="8">
    <location>
        <begin position="78"/>
        <end position="100"/>
    </location>
</feature>
<dbReference type="Pfam" id="PF07885">
    <property type="entry name" value="Ion_trans_2"/>
    <property type="match status" value="1"/>
</dbReference>
<evidence type="ECO:0000256" key="4">
    <source>
        <dbReference type="ARBA" id="ARBA00022989"/>
    </source>
</evidence>
<keyword evidence="5" id="KW-0406">Ion transport</keyword>
<evidence type="ECO:0000256" key="7">
    <source>
        <dbReference type="ARBA" id="ARBA00023303"/>
    </source>
</evidence>
<comment type="subcellular location">
    <subcellularLocation>
        <location evidence="1">Membrane</location>
        <topology evidence="1">Multi-pass membrane protein</topology>
    </subcellularLocation>
</comment>
<evidence type="ECO:0000256" key="1">
    <source>
        <dbReference type="ARBA" id="ARBA00004141"/>
    </source>
</evidence>
<accession>A0A9N9SXJ0</accession>
<evidence type="ECO:0000256" key="3">
    <source>
        <dbReference type="ARBA" id="ARBA00022692"/>
    </source>
</evidence>
<keyword evidence="4 8" id="KW-1133">Transmembrane helix</keyword>
<dbReference type="PANTHER" id="PTHR11003:SF325">
    <property type="entry name" value="POTASSIUM CHANNEL DOMAIN-CONTAINING PROTEIN"/>
    <property type="match status" value="1"/>
</dbReference>
<reference evidence="10" key="1">
    <citation type="submission" date="2022-01" db="EMBL/GenBank/DDBJ databases">
        <authorList>
            <person name="King R."/>
        </authorList>
    </citation>
    <scope>NUCLEOTIDE SEQUENCE</scope>
</reference>
<name>A0A9N9SXJ0_DIABA</name>
<evidence type="ECO:0000313" key="11">
    <source>
        <dbReference type="Proteomes" id="UP001153709"/>
    </source>
</evidence>
<keyword evidence="11" id="KW-1185">Reference proteome</keyword>
<dbReference type="GO" id="GO:0022841">
    <property type="term" value="F:potassium ion leak channel activity"/>
    <property type="evidence" value="ECO:0007669"/>
    <property type="project" value="TreeGrafter"/>
</dbReference>
<evidence type="ECO:0000256" key="8">
    <source>
        <dbReference type="SAM" id="Phobius"/>
    </source>
</evidence>
<dbReference type="SUPFAM" id="SSF81324">
    <property type="entry name" value="Voltage-gated potassium channels"/>
    <property type="match status" value="1"/>
</dbReference>
<evidence type="ECO:0000256" key="2">
    <source>
        <dbReference type="ARBA" id="ARBA00022448"/>
    </source>
</evidence>
<evidence type="ECO:0000256" key="6">
    <source>
        <dbReference type="ARBA" id="ARBA00023136"/>
    </source>
</evidence>
<dbReference type="GO" id="GO:0005886">
    <property type="term" value="C:plasma membrane"/>
    <property type="evidence" value="ECO:0007669"/>
    <property type="project" value="TreeGrafter"/>
</dbReference>
<dbReference type="AlphaFoldDB" id="A0A9N9SXJ0"/>
<dbReference type="OrthoDB" id="297496at2759"/>
<keyword evidence="6 8" id="KW-0472">Membrane</keyword>
<proteinExistence type="predicted"/>
<dbReference type="PANTHER" id="PTHR11003">
    <property type="entry name" value="POTASSIUM CHANNEL, SUBFAMILY K"/>
    <property type="match status" value="1"/>
</dbReference>
<feature type="transmembrane region" description="Helical" evidence="8">
    <location>
        <begin position="30"/>
        <end position="52"/>
    </location>
</feature>
<dbReference type="Proteomes" id="UP001153709">
    <property type="component" value="Chromosome 4"/>
</dbReference>
<dbReference type="InterPro" id="IPR003280">
    <property type="entry name" value="2pore_dom_K_chnl"/>
</dbReference>
<evidence type="ECO:0000256" key="5">
    <source>
        <dbReference type="ARBA" id="ARBA00023065"/>
    </source>
</evidence>
<sequence length="183" mass="20591">MTQFSSRYSRNVVGYGSVSPRTTWGKLVTIIYALIGIPLMLLYLSATGDILARSFRRLYGKMCGVSPKQLQCPCSNTVRVPVTLCLVIVLAYICSGAVLFHRLENWSLLEGAEPLIEYFVPRSISEFDLSVAAEDTPISNTFLPLTVRVPRKMFPKQKEKVVTFEDEMASRLSKNPELQDVFM</sequence>
<dbReference type="InterPro" id="IPR013099">
    <property type="entry name" value="K_chnl_dom"/>
</dbReference>
<organism evidence="10 11">
    <name type="scientific">Diabrotica balteata</name>
    <name type="common">Banded cucumber beetle</name>
    <dbReference type="NCBI Taxonomy" id="107213"/>
    <lineage>
        <taxon>Eukaryota</taxon>
        <taxon>Metazoa</taxon>
        <taxon>Ecdysozoa</taxon>
        <taxon>Arthropoda</taxon>
        <taxon>Hexapoda</taxon>
        <taxon>Insecta</taxon>
        <taxon>Pterygota</taxon>
        <taxon>Neoptera</taxon>
        <taxon>Endopterygota</taxon>
        <taxon>Coleoptera</taxon>
        <taxon>Polyphaga</taxon>
        <taxon>Cucujiformia</taxon>
        <taxon>Chrysomeloidea</taxon>
        <taxon>Chrysomelidae</taxon>
        <taxon>Galerucinae</taxon>
        <taxon>Diabroticina</taxon>
        <taxon>Diabroticites</taxon>
        <taxon>Diabrotica</taxon>
    </lineage>
</organism>
<dbReference type="Gene3D" id="1.10.287.70">
    <property type="match status" value="1"/>
</dbReference>
<evidence type="ECO:0000259" key="9">
    <source>
        <dbReference type="Pfam" id="PF07885"/>
    </source>
</evidence>
<gene>
    <name evidence="10" type="ORF">DIABBA_LOCUS7367</name>
</gene>